<dbReference type="AlphaFoldDB" id="A0A250KXL3"/>
<feature type="domain" description="DUF6398" evidence="1">
    <location>
        <begin position="21"/>
        <end position="125"/>
    </location>
</feature>
<evidence type="ECO:0000313" key="3">
    <source>
        <dbReference type="Proteomes" id="UP000266313"/>
    </source>
</evidence>
<keyword evidence="3" id="KW-1185">Reference proteome</keyword>
<dbReference type="RefSeq" id="WP_119631562.1">
    <property type="nucleotide sequence ID" value="NZ_AP017928.1"/>
</dbReference>
<dbReference type="OrthoDB" id="6399948at2"/>
<protein>
    <submittedName>
        <fullName evidence="2">Plasmid pRiA4b ORF-3-like protein</fullName>
    </submittedName>
</protein>
<dbReference type="KEGG" id="mmai:sS8_4450"/>
<dbReference type="Proteomes" id="UP000266313">
    <property type="component" value="Chromosome"/>
</dbReference>
<name>A0A250KXL3_9GAMM</name>
<evidence type="ECO:0000313" key="2">
    <source>
        <dbReference type="EMBL" id="BBA36380.1"/>
    </source>
</evidence>
<sequence>MAKTARSEQVPKAMAETFAAIVALTDDFSRRHLNDEYARLIRRATAALCRKRPSPLGTGKPDSWACGITHAIGATNFLFDPSQTPTLPALELYRAFGVSQSNALAKSRQVRDILGMSPLNLEWQLASRVDKKPVAWMIRVNGLIIDARQAPREIQEIAFEKGLIPYIPADKKEFDDKQ</sequence>
<dbReference type="Pfam" id="PF19935">
    <property type="entry name" value="DUF6398"/>
    <property type="match status" value="1"/>
</dbReference>
<proteinExistence type="predicted"/>
<dbReference type="EMBL" id="AP017928">
    <property type="protein sequence ID" value="BBA36380.1"/>
    <property type="molecule type" value="Genomic_DNA"/>
</dbReference>
<dbReference type="InterPro" id="IPR045651">
    <property type="entry name" value="DUF6398"/>
</dbReference>
<accession>A0A250KXL3</accession>
<gene>
    <name evidence="2" type="ORF">sS8_4450</name>
</gene>
<organism evidence="2 3">
    <name type="scientific">Methylocaldum marinum</name>
    <dbReference type="NCBI Taxonomy" id="1432792"/>
    <lineage>
        <taxon>Bacteria</taxon>
        <taxon>Pseudomonadati</taxon>
        <taxon>Pseudomonadota</taxon>
        <taxon>Gammaproteobacteria</taxon>
        <taxon>Methylococcales</taxon>
        <taxon>Methylococcaceae</taxon>
        <taxon>Methylocaldum</taxon>
    </lineage>
</organism>
<evidence type="ECO:0000259" key="1">
    <source>
        <dbReference type="Pfam" id="PF19935"/>
    </source>
</evidence>
<reference evidence="2 3" key="1">
    <citation type="submission" date="2016-12" db="EMBL/GenBank/DDBJ databases">
        <title>Genome sequencing of Methylocaldum marinum.</title>
        <authorList>
            <person name="Takeuchi M."/>
            <person name="Kamagata Y."/>
            <person name="Hiraoka S."/>
            <person name="Oshima K."/>
            <person name="Hattori M."/>
            <person name="Iwasaki W."/>
        </authorList>
    </citation>
    <scope>NUCLEOTIDE SEQUENCE [LARGE SCALE GENOMIC DNA]</scope>
    <source>
        <strain evidence="2 3">S8</strain>
    </source>
</reference>